<keyword evidence="1" id="KW-0472">Membrane</keyword>
<accession>A0ABS4WY99</accession>
<organism evidence="2 3">
    <name type="scientific">Brachybacterium sacelli</name>
    <dbReference type="NCBI Taxonomy" id="173364"/>
    <lineage>
        <taxon>Bacteria</taxon>
        <taxon>Bacillati</taxon>
        <taxon>Actinomycetota</taxon>
        <taxon>Actinomycetes</taxon>
        <taxon>Micrococcales</taxon>
        <taxon>Dermabacteraceae</taxon>
        <taxon>Brachybacterium</taxon>
    </lineage>
</organism>
<evidence type="ECO:0000313" key="3">
    <source>
        <dbReference type="Proteomes" id="UP001519290"/>
    </source>
</evidence>
<feature type="transmembrane region" description="Helical" evidence="1">
    <location>
        <begin position="20"/>
        <end position="45"/>
    </location>
</feature>
<dbReference type="EMBL" id="JAGIOD010000001">
    <property type="protein sequence ID" value="MBP2381121.1"/>
    <property type="molecule type" value="Genomic_DNA"/>
</dbReference>
<sequence length="57" mass="5496">MVSKETCANLLSGAGYANAVVWGLAAAISSPTIAGAVIAASAGLITSAMITEAGRLC</sequence>
<keyword evidence="1" id="KW-1133">Transmembrane helix</keyword>
<keyword evidence="3" id="KW-1185">Reference proteome</keyword>
<proteinExistence type="predicted"/>
<comment type="caution">
    <text evidence="2">The sequence shown here is derived from an EMBL/GenBank/DDBJ whole genome shotgun (WGS) entry which is preliminary data.</text>
</comment>
<evidence type="ECO:0000256" key="1">
    <source>
        <dbReference type="SAM" id="Phobius"/>
    </source>
</evidence>
<name>A0ABS4WY99_9MICO</name>
<gene>
    <name evidence="2" type="ORF">JOF43_001078</name>
</gene>
<keyword evidence="1" id="KW-0812">Transmembrane</keyword>
<dbReference type="Proteomes" id="UP001519290">
    <property type="component" value="Unassembled WGS sequence"/>
</dbReference>
<protein>
    <submittedName>
        <fullName evidence="2">Uncharacterized protein</fullName>
    </submittedName>
</protein>
<reference evidence="2 3" key="1">
    <citation type="submission" date="2021-03" db="EMBL/GenBank/DDBJ databases">
        <title>Sequencing the genomes of 1000 actinobacteria strains.</title>
        <authorList>
            <person name="Klenk H.-P."/>
        </authorList>
    </citation>
    <scope>NUCLEOTIDE SEQUENCE [LARGE SCALE GENOMIC DNA]</scope>
    <source>
        <strain evidence="2 3">DSM 14566</strain>
    </source>
</reference>
<evidence type="ECO:0000313" key="2">
    <source>
        <dbReference type="EMBL" id="MBP2381121.1"/>
    </source>
</evidence>